<dbReference type="KEGG" id="aab:A4R43_12255"/>
<name>A0A344L5A1_9PSEU</name>
<dbReference type="RefSeq" id="WP_113692467.1">
    <property type="nucleotide sequence ID" value="NZ_CP015163.1"/>
</dbReference>
<evidence type="ECO:0000256" key="1">
    <source>
        <dbReference type="SAM" id="MobiDB-lite"/>
    </source>
</evidence>
<evidence type="ECO:0000313" key="3">
    <source>
        <dbReference type="Proteomes" id="UP000250434"/>
    </source>
</evidence>
<dbReference type="Proteomes" id="UP000250434">
    <property type="component" value="Chromosome"/>
</dbReference>
<feature type="compositionally biased region" description="Low complexity" evidence="1">
    <location>
        <begin position="293"/>
        <end position="315"/>
    </location>
</feature>
<accession>A0A344L5A1</accession>
<evidence type="ECO:0008006" key="4">
    <source>
        <dbReference type="Google" id="ProtNLM"/>
    </source>
</evidence>
<feature type="region of interest" description="Disordered" evidence="1">
    <location>
        <begin position="386"/>
        <end position="411"/>
    </location>
</feature>
<feature type="compositionally biased region" description="Gly residues" evidence="1">
    <location>
        <begin position="209"/>
        <end position="219"/>
    </location>
</feature>
<proteinExistence type="predicted"/>
<keyword evidence="3" id="KW-1185">Reference proteome</keyword>
<reference evidence="2 3" key="1">
    <citation type="submission" date="2016-04" db="EMBL/GenBank/DDBJ databases">
        <title>Complete genome sequence and analysis of deep-sea sediment isolate, Amycolatopsis sp. WP1.</title>
        <authorList>
            <person name="Wang H."/>
            <person name="Chen S."/>
            <person name="Wu Q."/>
        </authorList>
    </citation>
    <scope>NUCLEOTIDE SEQUENCE [LARGE SCALE GENOMIC DNA]</scope>
    <source>
        <strain evidence="2 3">WP1</strain>
    </source>
</reference>
<feature type="region of interest" description="Disordered" evidence="1">
    <location>
        <begin position="206"/>
        <end position="372"/>
    </location>
</feature>
<dbReference type="AlphaFoldDB" id="A0A344L5A1"/>
<protein>
    <recommendedName>
        <fullName evidence="4">PPE family domain-containing protein</fullName>
    </recommendedName>
</protein>
<gene>
    <name evidence="2" type="ORF">A4R43_12255</name>
</gene>
<sequence>MDYASLPSMVQFALVDVEAHTHLARVEQASRMWRTVAAELGELSDSLRRELDCLKPNWDDSTGTEFARQVNLRRAAIDEALSRVTRHQPWVALDELARQLLLTRTRLTGAVEQPAEDGNHETAAHLGELDRYFLAAAEAVLGAAGAEVPGGQPAVDCCAAEPGVRLAGAPAPVSGVVPNLVGGTLPPGSVSIPGLIAVPASGPLAGGRRPAGGKAGGGAAPRDGSRLPDGSRPGGGFDASAADGTAPSTAGSDAPRRIERAADPVPLTTSRATPEAPQPPASPDAAEPGSAARGQGRMVPPMMMMPPMLGGAARAGRTRPARSLEDGERRTRTPQATPGVPPRLRGRSALADPAGSGYRPVAMSGKANVGTAPQETLDHEVWQVANPGAATPLKPEPVEQEQPRRVRRPRA</sequence>
<dbReference type="OrthoDB" id="3622826at2"/>
<feature type="compositionally biased region" description="Basic and acidic residues" evidence="1">
    <location>
        <begin position="322"/>
        <end position="331"/>
    </location>
</feature>
<organism evidence="2 3">
    <name type="scientific">Amycolatopsis albispora</name>
    <dbReference type="NCBI Taxonomy" id="1804986"/>
    <lineage>
        <taxon>Bacteria</taxon>
        <taxon>Bacillati</taxon>
        <taxon>Actinomycetota</taxon>
        <taxon>Actinomycetes</taxon>
        <taxon>Pseudonocardiales</taxon>
        <taxon>Pseudonocardiaceae</taxon>
        <taxon>Amycolatopsis</taxon>
    </lineage>
</organism>
<dbReference type="EMBL" id="CP015163">
    <property type="protein sequence ID" value="AXB43225.1"/>
    <property type="molecule type" value="Genomic_DNA"/>
</dbReference>
<evidence type="ECO:0000313" key="2">
    <source>
        <dbReference type="EMBL" id="AXB43225.1"/>
    </source>
</evidence>